<dbReference type="AlphaFoldDB" id="A0A284VSH3"/>
<dbReference type="EMBL" id="FZMP01000207">
    <property type="protein sequence ID" value="SNQ62137.1"/>
    <property type="molecule type" value="Genomic_DNA"/>
</dbReference>
<reference evidence="2" key="1">
    <citation type="submission" date="2017-06" db="EMBL/GenBank/DDBJ databases">
        <authorList>
            <person name="Cremers G."/>
        </authorList>
    </citation>
    <scope>NUCLEOTIDE SEQUENCE [LARGE SCALE GENOMIC DNA]</scope>
</reference>
<dbReference type="RefSeq" id="WP_096206742.1">
    <property type="nucleotide sequence ID" value="NZ_FZMP01000207.1"/>
</dbReference>
<organism evidence="1 2">
    <name type="scientific">Candidatus Methanoperedens nitratireducens</name>
    <dbReference type="NCBI Taxonomy" id="1392998"/>
    <lineage>
        <taxon>Archaea</taxon>
        <taxon>Methanobacteriati</taxon>
        <taxon>Methanobacteriota</taxon>
        <taxon>Stenosarchaea group</taxon>
        <taxon>Methanomicrobia</taxon>
        <taxon>Methanosarcinales</taxon>
        <taxon>ANME-2 cluster</taxon>
        <taxon>Candidatus Methanoperedentaceae</taxon>
        <taxon>Candidatus Methanoperedens</taxon>
    </lineage>
</organism>
<protein>
    <submittedName>
        <fullName evidence="1">Uncharacterized protein</fullName>
    </submittedName>
</protein>
<accession>A0A284VSH3</accession>
<keyword evidence="2" id="KW-1185">Reference proteome</keyword>
<proteinExistence type="predicted"/>
<evidence type="ECO:0000313" key="1">
    <source>
        <dbReference type="EMBL" id="SNQ62137.1"/>
    </source>
</evidence>
<evidence type="ECO:0000313" key="2">
    <source>
        <dbReference type="Proteomes" id="UP000218615"/>
    </source>
</evidence>
<name>A0A284VSH3_9EURY</name>
<dbReference type="PROSITE" id="PS51257">
    <property type="entry name" value="PROKAR_LIPOPROTEIN"/>
    <property type="match status" value="1"/>
</dbReference>
<dbReference type="Proteomes" id="UP000218615">
    <property type="component" value="Unassembled WGS sequence"/>
</dbReference>
<sequence length="183" mass="20371">MDKRSITAVIFSESRLWRILGILMLISILGGCIGKENKPNAELTAQEDNGGGLTLVQSAPDQNESVSISESKNISKLKPNSVRLILRPKELNRTGRLPVTLQITNPRLNETVTTVFKPGSGKEWYNQTNITYISNSNWTQNFSIKPNKNTSYVHMFVQISDNGTVVKKAAWNLSWGVPVEKAK</sequence>
<gene>
    <name evidence="1" type="ORF">MNV_60018</name>
</gene>